<comment type="caution">
    <text evidence="2">The sequence shown here is derived from an EMBL/GenBank/DDBJ whole genome shotgun (WGS) entry which is preliminary data.</text>
</comment>
<organism evidence="2 3">
    <name type="scientific">Rhipicephalus sanguineus</name>
    <name type="common">Brown dog tick</name>
    <name type="synonym">Ixodes sanguineus</name>
    <dbReference type="NCBI Taxonomy" id="34632"/>
    <lineage>
        <taxon>Eukaryota</taxon>
        <taxon>Metazoa</taxon>
        <taxon>Ecdysozoa</taxon>
        <taxon>Arthropoda</taxon>
        <taxon>Chelicerata</taxon>
        <taxon>Arachnida</taxon>
        <taxon>Acari</taxon>
        <taxon>Parasitiformes</taxon>
        <taxon>Ixodida</taxon>
        <taxon>Ixodoidea</taxon>
        <taxon>Ixodidae</taxon>
        <taxon>Rhipicephalinae</taxon>
        <taxon>Rhipicephalus</taxon>
        <taxon>Rhipicephalus</taxon>
    </lineage>
</organism>
<dbReference type="Proteomes" id="UP000821837">
    <property type="component" value="Chromosome 11"/>
</dbReference>
<dbReference type="AlphaFoldDB" id="A0A9D4QBA6"/>
<evidence type="ECO:0000313" key="2">
    <source>
        <dbReference type="EMBL" id="KAH7972710.1"/>
    </source>
</evidence>
<evidence type="ECO:0000256" key="1">
    <source>
        <dbReference type="SAM" id="MobiDB-lite"/>
    </source>
</evidence>
<proteinExistence type="predicted"/>
<protein>
    <submittedName>
        <fullName evidence="2">Uncharacterized protein</fullName>
    </submittedName>
</protein>
<dbReference type="EMBL" id="JABSTV010001247">
    <property type="protein sequence ID" value="KAH7972710.1"/>
    <property type="molecule type" value="Genomic_DNA"/>
</dbReference>
<accession>A0A9D4QBA6</accession>
<reference evidence="2" key="1">
    <citation type="journal article" date="2020" name="Cell">
        <title>Large-Scale Comparative Analyses of Tick Genomes Elucidate Their Genetic Diversity and Vector Capacities.</title>
        <authorList>
            <consortium name="Tick Genome and Microbiome Consortium (TIGMIC)"/>
            <person name="Jia N."/>
            <person name="Wang J."/>
            <person name="Shi W."/>
            <person name="Du L."/>
            <person name="Sun Y."/>
            <person name="Zhan W."/>
            <person name="Jiang J.F."/>
            <person name="Wang Q."/>
            <person name="Zhang B."/>
            <person name="Ji P."/>
            <person name="Bell-Sakyi L."/>
            <person name="Cui X.M."/>
            <person name="Yuan T.T."/>
            <person name="Jiang B.G."/>
            <person name="Yang W.F."/>
            <person name="Lam T.T."/>
            <person name="Chang Q.C."/>
            <person name="Ding S.J."/>
            <person name="Wang X.J."/>
            <person name="Zhu J.G."/>
            <person name="Ruan X.D."/>
            <person name="Zhao L."/>
            <person name="Wei J.T."/>
            <person name="Ye R.Z."/>
            <person name="Que T.C."/>
            <person name="Du C.H."/>
            <person name="Zhou Y.H."/>
            <person name="Cheng J.X."/>
            <person name="Dai P.F."/>
            <person name="Guo W.B."/>
            <person name="Han X.H."/>
            <person name="Huang E.J."/>
            <person name="Li L.F."/>
            <person name="Wei W."/>
            <person name="Gao Y.C."/>
            <person name="Liu J.Z."/>
            <person name="Shao H.Z."/>
            <person name="Wang X."/>
            <person name="Wang C.C."/>
            <person name="Yang T.C."/>
            <person name="Huo Q.B."/>
            <person name="Li W."/>
            <person name="Chen H.Y."/>
            <person name="Chen S.E."/>
            <person name="Zhou L.G."/>
            <person name="Ni X.B."/>
            <person name="Tian J.H."/>
            <person name="Sheng Y."/>
            <person name="Liu T."/>
            <person name="Pan Y.S."/>
            <person name="Xia L.Y."/>
            <person name="Li J."/>
            <person name="Zhao F."/>
            <person name="Cao W.C."/>
        </authorList>
    </citation>
    <scope>NUCLEOTIDE SEQUENCE</scope>
    <source>
        <strain evidence="2">Rsan-2018</strain>
    </source>
</reference>
<name>A0A9D4QBA6_RHISA</name>
<sequence length="99" mass="10864">MQKRSDLSAVQKSMVIGFRAKRPTMAAEMRSGELTSYRSATDHPDERKGYQRCLPNNCSANVAPFGPPPQMPGSYTYVDCCSLATQAGICTLVPRLNVH</sequence>
<keyword evidence="3" id="KW-1185">Reference proteome</keyword>
<feature type="region of interest" description="Disordered" evidence="1">
    <location>
        <begin position="29"/>
        <end position="48"/>
    </location>
</feature>
<gene>
    <name evidence="2" type="ORF">HPB52_015874</name>
</gene>
<reference evidence="2" key="2">
    <citation type="submission" date="2021-09" db="EMBL/GenBank/DDBJ databases">
        <authorList>
            <person name="Jia N."/>
            <person name="Wang J."/>
            <person name="Shi W."/>
            <person name="Du L."/>
            <person name="Sun Y."/>
            <person name="Zhan W."/>
            <person name="Jiang J."/>
            <person name="Wang Q."/>
            <person name="Zhang B."/>
            <person name="Ji P."/>
            <person name="Sakyi L.B."/>
            <person name="Cui X."/>
            <person name="Yuan T."/>
            <person name="Jiang B."/>
            <person name="Yang W."/>
            <person name="Lam T.T.-Y."/>
            <person name="Chang Q."/>
            <person name="Ding S."/>
            <person name="Wang X."/>
            <person name="Zhu J."/>
            <person name="Ruan X."/>
            <person name="Zhao L."/>
            <person name="Wei J."/>
            <person name="Que T."/>
            <person name="Du C."/>
            <person name="Cheng J."/>
            <person name="Dai P."/>
            <person name="Han X."/>
            <person name="Huang E."/>
            <person name="Gao Y."/>
            <person name="Liu J."/>
            <person name="Shao H."/>
            <person name="Ye R."/>
            <person name="Li L."/>
            <person name="Wei W."/>
            <person name="Wang X."/>
            <person name="Wang C."/>
            <person name="Huo Q."/>
            <person name="Li W."/>
            <person name="Guo W."/>
            <person name="Chen H."/>
            <person name="Chen S."/>
            <person name="Zhou L."/>
            <person name="Zhou L."/>
            <person name="Ni X."/>
            <person name="Tian J."/>
            <person name="Zhou Y."/>
            <person name="Sheng Y."/>
            <person name="Liu T."/>
            <person name="Pan Y."/>
            <person name="Xia L."/>
            <person name="Li J."/>
            <person name="Zhao F."/>
            <person name="Cao W."/>
        </authorList>
    </citation>
    <scope>NUCLEOTIDE SEQUENCE</scope>
    <source>
        <strain evidence="2">Rsan-2018</strain>
        <tissue evidence="2">Larvae</tissue>
    </source>
</reference>
<evidence type="ECO:0000313" key="3">
    <source>
        <dbReference type="Proteomes" id="UP000821837"/>
    </source>
</evidence>